<keyword evidence="1" id="KW-0812">Transmembrane</keyword>
<evidence type="ECO:0000313" key="2">
    <source>
        <dbReference type="Proteomes" id="UP000790787"/>
    </source>
</evidence>
<keyword evidence="1" id="KW-1133">Transmembrane helix</keyword>
<dbReference type="GO" id="GO:0005794">
    <property type="term" value="C:Golgi apparatus"/>
    <property type="evidence" value="ECO:0000318"/>
    <property type="project" value="GO_Central"/>
</dbReference>
<dbReference type="Proteomes" id="UP000790787">
    <property type="component" value="Chromosome 12"/>
</dbReference>
<name>A0A1S3XRV2_TOBAC</name>
<dbReference type="RefSeq" id="XP_016442604.1">
    <property type="nucleotide sequence ID" value="XM_016587118.1"/>
</dbReference>
<protein>
    <submittedName>
        <fullName evidence="3">Protein MANNAN SYNTHESIS-RELATED 2-like</fullName>
    </submittedName>
</protein>
<dbReference type="InterPro" id="IPR024709">
    <property type="entry name" value="FucosylTrfase_pln"/>
</dbReference>
<feature type="transmembrane region" description="Helical" evidence="1">
    <location>
        <begin position="170"/>
        <end position="203"/>
    </location>
</feature>
<evidence type="ECO:0000256" key="1">
    <source>
        <dbReference type="SAM" id="Phobius"/>
    </source>
</evidence>
<gene>
    <name evidence="3" type="primary">LOC107768018</name>
</gene>
<proteinExistence type="predicted"/>
<dbReference type="STRING" id="4097.A0A1S3XRV2"/>
<dbReference type="PANTHER" id="PTHR31288">
    <property type="entry name" value="O-FUCOSYLTRANSFERASE FAMILY PROTEIN"/>
    <property type="match status" value="1"/>
</dbReference>
<organism evidence="2 3">
    <name type="scientific">Nicotiana tabacum</name>
    <name type="common">Common tobacco</name>
    <dbReference type="NCBI Taxonomy" id="4097"/>
    <lineage>
        <taxon>Eukaryota</taxon>
        <taxon>Viridiplantae</taxon>
        <taxon>Streptophyta</taxon>
        <taxon>Embryophyta</taxon>
        <taxon>Tracheophyta</taxon>
        <taxon>Spermatophyta</taxon>
        <taxon>Magnoliopsida</taxon>
        <taxon>eudicotyledons</taxon>
        <taxon>Gunneridae</taxon>
        <taxon>Pentapetalae</taxon>
        <taxon>asterids</taxon>
        <taxon>lamiids</taxon>
        <taxon>Solanales</taxon>
        <taxon>Solanaceae</taxon>
        <taxon>Nicotianoideae</taxon>
        <taxon>Nicotianeae</taxon>
        <taxon>Nicotiana</taxon>
    </lineage>
</organism>
<dbReference type="PaxDb" id="4097-A0A1S3XRV2"/>
<dbReference type="KEGG" id="nta:107768018"/>
<dbReference type="GeneID" id="107768018"/>
<reference evidence="3" key="2">
    <citation type="submission" date="2025-08" db="UniProtKB">
        <authorList>
            <consortium name="RefSeq"/>
        </authorList>
    </citation>
    <scope>IDENTIFICATION</scope>
    <source>
        <tissue evidence="3">Leaf</tissue>
    </source>
</reference>
<reference evidence="2" key="1">
    <citation type="journal article" date="2014" name="Nat. Commun.">
        <title>The tobacco genome sequence and its comparison with those of tomato and potato.</title>
        <authorList>
            <person name="Sierro N."/>
            <person name="Battey J.N."/>
            <person name="Ouadi S."/>
            <person name="Bakaher N."/>
            <person name="Bovet L."/>
            <person name="Willig A."/>
            <person name="Goepfert S."/>
            <person name="Peitsch M.C."/>
            <person name="Ivanov N.V."/>
        </authorList>
    </citation>
    <scope>NUCLEOTIDE SEQUENCE [LARGE SCALE GENOMIC DNA]</scope>
</reference>
<dbReference type="PANTHER" id="PTHR31288:SF34">
    <property type="entry name" value="O-FUCOSYLTRANSFERASE FAMILY PROTEIN"/>
    <property type="match status" value="1"/>
</dbReference>
<dbReference type="GO" id="GO:0051753">
    <property type="term" value="F:mannan synthase activity"/>
    <property type="evidence" value="ECO:0000318"/>
    <property type="project" value="GO_Central"/>
</dbReference>
<accession>A0A1S3XRV2</accession>
<evidence type="ECO:0000313" key="3">
    <source>
        <dbReference type="RefSeq" id="XP_016442604.1"/>
    </source>
</evidence>
<keyword evidence="2" id="KW-1185">Reference proteome</keyword>
<keyword evidence="1" id="KW-0472">Membrane</keyword>
<dbReference type="GO" id="GO:0052325">
    <property type="term" value="P:cell wall pectin biosynthetic process"/>
    <property type="evidence" value="ECO:0000318"/>
    <property type="project" value="GO_Central"/>
</dbReference>
<sequence length="231" mass="25263">MKGNSNIDFTACVGILETLKLQLEVKGVVESIVEHFSTFSMKSNRQLITIDLSIVILENKGCQGNCASRSKSCYGPQDTAMYFRYISFTKDTSALIMLKAMRDSEQSAYDSAKSLWPSLSKIVIPSLEISEALPFVALLEVLAAQLALVVEGVLVFLSTCDRDELATATYIPRFVLVIDAASVNIITSTIVASTYGTASFIYICKSSCQLVAFTPVDVYIATISLLLFFIE</sequence>
<feature type="transmembrane region" description="Helical" evidence="1">
    <location>
        <begin position="135"/>
        <end position="158"/>
    </location>
</feature>
<dbReference type="RefSeq" id="XP_016442604.1">
    <property type="nucleotide sequence ID" value="XM_016587118.2"/>
</dbReference>
<dbReference type="AlphaFoldDB" id="A0A1S3XRV2"/>
<feature type="transmembrane region" description="Helical" evidence="1">
    <location>
        <begin position="210"/>
        <end position="230"/>
    </location>
</feature>